<keyword evidence="3" id="KW-1185">Reference proteome</keyword>
<proteinExistence type="predicted"/>
<dbReference type="EMBL" id="NOXX01000226">
    <property type="protein sequence ID" value="OYQ38619.1"/>
    <property type="molecule type" value="Genomic_DNA"/>
</dbReference>
<evidence type="ECO:0008006" key="4">
    <source>
        <dbReference type="Google" id="ProtNLM"/>
    </source>
</evidence>
<evidence type="ECO:0000256" key="1">
    <source>
        <dbReference type="SAM" id="SignalP"/>
    </source>
</evidence>
<dbReference type="RefSeq" id="WP_094487500.1">
    <property type="nucleotide sequence ID" value="NZ_NOXX01000226.1"/>
</dbReference>
<dbReference type="PROSITE" id="PS51257">
    <property type="entry name" value="PROKAR_LIPOPROTEIN"/>
    <property type="match status" value="1"/>
</dbReference>
<organism evidence="2 3">
    <name type="scientific">Flavobacterium aurantiibacter</name>
    <dbReference type="NCBI Taxonomy" id="2023067"/>
    <lineage>
        <taxon>Bacteria</taxon>
        <taxon>Pseudomonadati</taxon>
        <taxon>Bacteroidota</taxon>
        <taxon>Flavobacteriia</taxon>
        <taxon>Flavobacteriales</taxon>
        <taxon>Flavobacteriaceae</taxon>
        <taxon>Flavobacterium</taxon>
    </lineage>
</organism>
<protein>
    <recommendedName>
        <fullName evidence="4">DUF4878 domain-containing protein</fullName>
    </recommendedName>
</protein>
<accession>A0A255ZAY9</accession>
<reference evidence="2 3" key="1">
    <citation type="submission" date="2017-07" db="EMBL/GenBank/DDBJ databases">
        <title>Flavobacterium cyanobacteriorum sp. nov., isolated from cyanobacterial aggregates in a eutrophic lake.</title>
        <authorList>
            <person name="Cai H."/>
        </authorList>
    </citation>
    <scope>NUCLEOTIDE SEQUENCE [LARGE SCALE GENOMIC DNA]</scope>
    <source>
        <strain evidence="2 3">TH167</strain>
    </source>
</reference>
<dbReference type="AlphaFoldDB" id="A0A255ZAY9"/>
<feature type="signal peptide" evidence="1">
    <location>
        <begin position="1"/>
        <end position="22"/>
    </location>
</feature>
<dbReference type="OrthoDB" id="1043604at2"/>
<dbReference type="Proteomes" id="UP000216035">
    <property type="component" value="Unassembled WGS sequence"/>
</dbReference>
<gene>
    <name evidence="2" type="ORF">CHX27_14625</name>
</gene>
<sequence length="134" mass="15711">MYFNLKKLLLIFVFILSFYSCSNQKVNEKAEAEKDFSLLKIEFFFSEAKQLNRIYDKVECYATGENGDVSMISTIPKNNWEYFMIDVKMKTAWNSKADNVTLTAEVEDTGVYVQFIFKYINSKWQLIKIIDSST</sequence>
<evidence type="ECO:0000313" key="2">
    <source>
        <dbReference type="EMBL" id="OYQ38619.1"/>
    </source>
</evidence>
<name>A0A255ZAY9_9FLAO</name>
<comment type="caution">
    <text evidence="2">The sequence shown here is derived from an EMBL/GenBank/DDBJ whole genome shotgun (WGS) entry which is preliminary data.</text>
</comment>
<keyword evidence="1" id="KW-0732">Signal</keyword>
<evidence type="ECO:0000313" key="3">
    <source>
        <dbReference type="Proteomes" id="UP000216035"/>
    </source>
</evidence>
<feature type="chain" id="PRO_5012038892" description="DUF4878 domain-containing protein" evidence="1">
    <location>
        <begin position="23"/>
        <end position="134"/>
    </location>
</feature>